<organism evidence="1 2">
    <name type="scientific">Necator americanus</name>
    <name type="common">Human hookworm</name>
    <dbReference type="NCBI Taxonomy" id="51031"/>
    <lineage>
        <taxon>Eukaryota</taxon>
        <taxon>Metazoa</taxon>
        <taxon>Ecdysozoa</taxon>
        <taxon>Nematoda</taxon>
        <taxon>Chromadorea</taxon>
        <taxon>Rhabditida</taxon>
        <taxon>Rhabditina</taxon>
        <taxon>Rhabditomorpha</taxon>
        <taxon>Strongyloidea</taxon>
        <taxon>Ancylostomatidae</taxon>
        <taxon>Bunostominae</taxon>
        <taxon>Necator</taxon>
    </lineage>
</organism>
<accession>W2T639</accession>
<reference evidence="2" key="1">
    <citation type="journal article" date="2014" name="Nat. Genet.">
        <title>Genome of the human hookworm Necator americanus.</title>
        <authorList>
            <person name="Tang Y.T."/>
            <person name="Gao X."/>
            <person name="Rosa B.A."/>
            <person name="Abubucker S."/>
            <person name="Hallsworth-Pepin K."/>
            <person name="Martin J."/>
            <person name="Tyagi R."/>
            <person name="Heizer E."/>
            <person name="Zhang X."/>
            <person name="Bhonagiri-Palsikar V."/>
            <person name="Minx P."/>
            <person name="Warren W.C."/>
            <person name="Wang Q."/>
            <person name="Zhan B."/>
            <person name="Hotez P.J."/>
            <person name="Sternberg P.W."/>
            <person name="Dougall A."/>
            <person name="Gaze S.T."/>
            <person name="Mulvenna J."/>
            <person name="Sotillo J."/>
            <person name="Ranganathan S."/>
            <person name="Rabelo E.M."/>
            <person name="Wilson R.K."/>
            <person name="Felgner P.L."/>
            <person name="Bethony J."/>
            <person name="Hawdon J.M."/>
            <person name="Gasser R.B."/>
            <person name="Loukas A."/>
            <person name="Mitreva M."/>
        </authorList>
    </citation>
    <scope>NUCLEOTIDE SEQUENCE [LARGE SCALE GENOMIC DNA]</scope>
</reference>
<keyword evidence="2" id="KW-1185">Reference proteome</keyword>
<dbReference type="EMBL" id="KI660194">
    <property type="protein sequence ID" value="ETN77089.1"/>
    <property type="molecule type" value="Genomic_DNA"/>
</dbReference>
<dbReference type="PANTHER" id="PTHR10492:SF57">
    <property type="entry name" value="ATP-DEPENDENT DNA HELICASE"/>
    <property type="match status" value="1"/>
</dbReference>
<sequence>MYTVSPRDVERYSLCILLLNTKGKMSFQDLRTVDGRTYEKFFEAAKASGFLHDDTYYRQSIQEAAQFQTASTLRSFFACLLCYCEVANAEELWTEFAASMADDFTNMGVSPEEAIAAYFDVADRMLLLDRDLIQIIPREADAGTKKMNEVGVYQDFTMIYEN</sequence>
<proteinExistence type="predicted"/>
<dbReference type="PANTHER" id="PTHR10492">
    <property type="match status" value="1"/>
</dbReference>
<dbReference type="Proteomes" id="UP000053676">
    <property type="component" value="Unassembled WGS sequence"/>
</dbReference>
<evidence type="ECO:0000313" key="1">
    <source>
        <dbReference type="EMBL" id="ETN77089.1"/>
    </source>
</evidence>
<dbReference type="KEGG" id="nai:NECAME_11291"/>
<gene>
    <name evidence="1" type="ORF">NECAME_11291</name>
</gene>
<name>W2T639_NECAM</name>
<protein>
    <submittedName>
        <fullName evidence="1">Uncharacterized protein</fullName>
    </submittedName>
</protein>
<dbReference type="AlphaFoldDB" id="W2T639"/>
<dbReference type="OrthoDB" id="5873345at2759"/>
<evidence type="ECO:0000313" key="2">
    <source>
        <dbReference type="Proteomes" id="UP000053676"/>
    </source>
</evidence>
<dbReference type="STRING" id="51031.W2T639"/>